<proteinExistence type="predicted"/>
<organism evidence="2 3">
    <name type="scientific">Anaeromicropila herbilytica</name>
    <dbReference type="NCBI Taxonomy" id="2785025"/>
    <lineage>
        <taxon>Bacteria</taxon>
        <taxon>Bacillati</taxon>
        <taxon>Bacillota</taxon>
        <taxon>Clostridia</taxon>
        <taxon>Lachnospirales</taxon>
        <taxon>Lachnospiraceae</taxon>
        <taxon>Anaeromicropila</taxon>
    </lineage>
</organism>
<dbReference type="InterPro" id="IPR036551">
    <property type="entry name" value="Flavin_trans-like"/>
</dbReference>
<dbReference type="RefSeq" id="WP_271715804.1">
    <property type="nucleotide sequence ID" value="NZ_AP024169.1"/>
</dbReference>
<dbReference type="PIRSF" id="PIRSF001390">
    <property type="entry name" value="Dipicolinate_synth_subunit_B"/>
    <property type="match status" value="1"/>
</dbReference>
<dbReference type="AlphaFoldDB" id="A0A7R7EKK4"/>
<dbReference type="KEGG" id="ahb:bsdtb5_18910"/>
<feature type="domain" description="Flavoprotein" evidence="1">
    <location>
        <begin position="6"/>
        <end position="168"/>
    </location>
</feature>
<dbReference type="Pfam" id="PF02441">
    <property type="entry name" value="Flavoprotein"/>
    <property type="match status" value="1"/>
</dbReference>
<dbReference type="GO" id="GO:0003824">
    <property type="term" value="F:catalytic activity"/>
    <property type="evidence" value="ECO:0007669"/>
    <property type="project" value="InterPro"/>
</dbReference>
<evidence type="ECO:0000313" key="2">
    <source>
        <dbReference type="EMBL" id="BCN30596.1"/>
    </source>
</evidence>
<name>A0A7R7EKK4_9FIRM</name>
<evidence type="ECO:0000259" key="1">
    <source>
        <dbReference type="Pfam" id="PF02441"/>
    </source>
</evidence>
<dbReference type="SUPFAM" id="SSF52507">
    <property type="entry name" value="Homo-oligomeric flavin-containing Cys decarboxylases, HFCD"/>
    <property type="match status" value="1"/>
</dbReference>
<dbReference type="EMBL" id="AP024169">
    <property type="protein sequence ID" value="BCN30596.1"/>
    <property type="molecule type" value="Genomic_DNA"/>
</dbReference>
<keyword evidence="3" id="KW-1185">Reference proteome</keyword>
<dbReference type="Gene3D" id="3.40.50.1950">
    <property type="entry name" value="Flavin prenyltransferase-like"/>
    <property type="match status" value="1"/>
</dbReference>
<dbReference type="NCBIfam" id="NF006161">
    <property type="entry name" value="PRK08305.1"/>
    <property type="match status" value="1"/>
</dbReference>
<protein>
    <submittedName>
        <fullName evidence="2">Dipicolinate synthase subunit B</fullName>
    </submittedName>
</protein>
<reference evidence="2 3" key="1">
    <citation type="submission" date="2020-11" db="EMBL/GenBank/DDBJ databases">
        <title>Draft genome sequencing of a Lachnospiraceae strain isolated from anoxic soil subjected to BSD treatment.</title>
        <authorList>
            <person name="Uek A."/>
            <person name="Tonouchi A."/>
        </authorList>
    </citation>
    <scope>NUCLEOTIDE SEQUENCE [LARGE SCALE GENOMIC DNA]</scope>
    <source>
        <strain evidence="2 3">TB5</strain>
    </source>
</reference>
<sequence length="195" mass="21278">MKLENKKIGVALTGSFCTYEKVFPQIENLVKEGAHVTTIFSFNSQKIDSRFGKALDHIARARILTGNEPIFTIEDAEPLGPKNLLDILLIAPCTGNTTAKLANAITDTPVLMAAKGHLRNDKPVVLAIATNDGLTNSLKNIGHLLNTKNIYMVPFGQDDYKKKPNSLVAQMDLIVPTLESALEGNQFQPLTLPPK</sequence>
<dbReference type="Proteomes" id="UP000595897">
    <property type="component" value="Chromosome"/>
</dbReference>
<dbReference type="InterPro" id="IPR014214">
    <property type="entry name" value="Dipicolinic_acid_synth_B"/>
</dbReference>
<dbReference type="InterPro" id="IPR003382">
    <property type="entry name" value="Flavoprotein"/>
</dbReference>
<gene>
    <name evidence="2" type="primary">spoVFB</name>
    <name evidence="2" type="ORF">bsdtb5_18910</name>
</gene>
<dbReference type="NCBIfam" id="TIGR02852">
    <property type="entry name" value="spore_dpaB"/>
    <property type="match status" value="1"/>
</dbReference>
<evidence type="ECO:0000313" key="3">
    <source>
        <dbReference type="Proteomes" id="UP000595897"/>
    </source>
</evidence>
<accession>A0A7R7EKK4</accession>